<feature type="domain" description="FAD/NAD(P)-binding" evidence="5">
    <location>
        <begin position="13"/>
        <end position="309"/>
    </location>
</feature>
<dbReference type="PANTHER" id="PTHR43557:SF2">
    <property type="entry name" value="RIESKE DOMAIN-CONTAINING PROTEIN-RELATED"/>
    <property type="match status" value="1"/>
</dbReference>
<dbReference type="InterPro" id="IPR016156">
    <property type="entry name" value="FAD/NAD-linked_Rdtase_dimer_sf"/>
</dbReference>
<feature type="domain" description="Reductase C-terminal" evidence="6">
    <location>
        <begin position="332"/>
        <end position="414"/>
    </location>
</feature>
<dbReference type="InterPro" id="IPR036188">
    <property type="entry name" value="FAD/NAD-bd_sf"/>
</dbReference>
<evidence type="ECO:0000313" key="7">
    <source>
        <dbReference type="EMBL" id="RKR90992.1"/>
    </source>
</evidence>
<organism evidence="7 8">
    <name type="scientific">Micromonospora pisi</name>
    <dbReference type="NCBI Taxonomy" id="589240"/>
    <lineage>
        <taxon>Bacteria</taxon>
        <taxon>Bacillati</taxon>
        <taxon>Actinomycetota</taxon>
        <taxon>Actinomycetes</taxon>
        <taxon>Micromonosporales</taxon>
        <taxon>Micromonosporaceae</taxon>
        <taxon>Micromonospora</taxon>
    </lineage>
</organism>
<sequence>MRRRRGPRSAYDRVVVVGAGRAGVAAAEELRRAGFRGEVRVLGDEPSAPYDRPACSKGLLTGHRRPSDVRMPVLDGAEIDWHLGRRAVHLDPDARIVTTDTGERFGYDGLVIATGARTALPRDWPVGEPGLHTLRTLADAWALRGALRDAQRVVVIGAGLTGCEVASAVRTLARDCVLVDSSPYVLGRAVGETVGRLVTREVARDGVQLRLGRRVTGLNRRRRGWLVELDDGDELLADLVVTTTGERPDVDWLDGTGIDISDGVRCDESLRVLGVEGVVAAGTVARWPNLRYSARPRRCAQWIAALQQGRAAAHTLLAGDREVPPVTVVPRFWSDQYGLRIQVCGELPEHAEVMVTELRPGRRDVARAGVLVGYHDDGRLVGLVAVNAPHAFTSITRSMLATTTVTVPAPAAAPVTATAAVPAAAPAARRLAEAS</sequence>
<keyword evidence="8" id="KW-1185">Reference proteome</keyword>
<dbReference type="Pfam" id="PF14759">
    <property type="entry name" value="Reductase_C"/>
    <property type="match status" value="1"/>
</dbReference>
<keyword evidence="4" id="KW-0560">Oxidoreductase</keyword>
<dbReference type="SUPFAM" id="SSF51905">
    <property type="entry name" value="FAD/NAD(P)-binding domain"/>
    <property type="match status" value="2"/>
</dbReference>
<reference evidence="7 8" key="1">
    <citation type="submission" date="2018-10" db="EMBL/GenBank/DDBJ databases">
        <title>Sequencing the genomes of 1000 actinobacteria strains.</title>
        <authorList>
            <person name="Klenk H.-P."/>
        </authorList>
    </citation>
    <scope>NUCLEOTIDE SEQUENCE [LARGE SCALE GENOMIC DNA]</scope>
    <source>
        <strain evidence="7 8">DSM 45175</strain>
    </source>
</reference>
<evidence type="ECO:0000259" key="5">
    <source>
        <dbReference type="Pfam" id="PF07992"/>
    </source>
</evidence>
<evidence type="ECO:0000256" key="3">
    <source>
        <dbReference type="ARBA" id="ARBA00022827"/>
    </source>
</evidence>
<dbReference type="SUPFAM" id="SSF55424">
    <property type="entry name" value="FAD/NAD-linked reductases, dimerisation (C-terminal) domain"/>
    <property type="match status" value="1"/>
</dbReference>
<keyword evidence="3" id="KW-0274">FAD</keyword>
<evidence type="ECO:0000259" key="6">
    <source>
        <dbReference type="Pfam" id="PF14759"/>
    </source>
</evidence>
<dbReference type="AlphaFoldDB" id="A0A495JRI1"/>
<dbReference type="PANTHER" id="PTHR43557">
    <property type="entry name" value="APOPTOSIS-INDUCING FACTOR 1"/>
    <property type="match status" value="1"/>
</dbReference>
<dbReference type="OrthoDB" id="1145at2"/>
<dbReference type="PRINTS" id="PR00411">
    <property type="entry name" value="PNDRDTASEI"/>
</dbReference>
<dbReference type="GO" id="GO:0016651">
    <property type="term" value="F:oxidoreductase activity, acting on NAD(P)H"/>
    <property type="evidence" value="ECO:0007669"/>
    <property type="project" value="TreeGrafter"/>
</dbReference>
<dbReference type="RefSeq" id="WP_121159167.1">
    <property type="nucleotide sequence ID" value="NZ_RBKT01000001.1"/>
</dbReference>
<dbReference type="Gene3D" id="3.30.390.30">
    <property type="match status" value="1"/>
</dbReference>
<dbReference type="InterPro" id="IPR028202">
    <property type="entry name" value="Reductase_C"/>
</dbReference>
<evidence type="ECO:0000313" key="8">
    <source>
        <dbReference type="Proteomes" id="UP000277671"/>
    </source>
</evidence>
<dbReference type="GO" id="GO:0005737">
    <property type="term" value="C:cytoplasm"/>
    <property type="evidence" value="ECO:0007669"/>
    <property type="project" value="TreeGrafter"/>
</dbReference>
<dbReference type="InterPro" id="IPR023753">
    <property type="entry name" value="FAD/NAD-binding_dom"/>
</dbReference>
<dbReference type="InterPro" id="IPR050446">
    <property type="entry name" value="FAD-oxidoreductase/Apoptosis"/>
</dbReference>
<dbReference type="Gene3D" id="3.50.50.60">
    <property type="entry name" value="FAD/NAD(P)-binding domain"/>
    <property type="match status" value="2"/>
</dbReference>
<comment type="cofactor">
    <cofactor evidence="1">
        <name>FAD</name>
        <dbReference type="ChEBI" id="CHEBI:57692"/>
    </cofactor>
</comment>
<evidence type="ECO:0000256" key="1">
    <source>
        <dbReference type="ARBA" id="ARBA00001974"/>
    </source>
</evidence>
<keyword evidence="2" id="KW-0285">Flavoprotein</keyword>
<dbReference type="PRINTS" id="PR00368">
    <property type="entry name" value="FADPNR"/>
</dbReference>
<proteinExistence type="predicted"/>
<protein>
    <submittedName>
        <fullName evidence="7">NAD/ferredoxin-dependent reductase-like protein</fullName>
    </submittedName>
</protein>
<accession>A0A495JRI1</accession>
<dbReference type="Pfam" id="PF07992">
    <property type="entry name" value="Pyr_redox_2"/>
    <property type="match status" value="1"/>
</dbReference>
<comment type="caution">
    <text evidence="7">The sequence shown here is derived from an EMBL/GenBank/DDBJ whole genome shotgun (WGS) entry which is preliminary data.</text>
</comment>
<dbReference type="EMBL" id="RBKT01000001">
    <property type="protein sequence ID" value="RKR90992.1"/>
    <property type="molecule type" value="Genomic_DNA"/>
</dbReference>
<evidence type="ECO:0000256" key="2">
    <source>
        <dbReference type="ARBA" id="ARBA00022630"/>
    </source>
</evidence>
<gene>
    <name evidence="7" type="ORF">BDK92_5376</name>
</gene>
<name>A0A495JRI1_9ACTN</name>
<dbReference type="Proteomes" id="UP000277671">
    <property type="component" value="Unassembled WGS sequence"/>
</dbReference>
<evidence type="ECO:0000256" key="4">
    <source>
        <dbReference type="ARBA" id="ARBA00023002"/>
    </source>
</evidence>